<dbReference type="Proteomes" id="UP001139971">
    <property type="component" value="Unassembled WGS sequence"/>
</dbReference>
<name>A0A9X3YJQ9_9GAMM</name>
<dbReference type="EMBL" id="JAOVZO020000018">
    <property type="protein sequence ID" value="MDC8013644.1"/>
    <property type="molecule type" value="Genomic_DNA"/>
</dbReference>
<evidence type="ECO:0000313" key="3">
    <source>
        <dbReference type="Proteomes" id="UP001139971"/>
    </source>
</evidence>
<gene>
    <name evidence="2" type="ORF">OD750_013965</name>
</gene>
<organism evidence="2 3">
    <name type="scientific">Tahibacter soli</name>
    <dbReference type="NCBI Taxonomy" id="2983605"/>
    <lineage>
        <taxon>Bacteria</taxon>
        <taxon>Pseudomonadati</taxon>
        <taxon>Pseudomonadota</taxon>
        <taxon>Gammaproteobacteria</taxon>
        <taxon>Lysobacterales</taxon>
        <taxon>Rhodanobacteraceae</taxon>
        <taxon>Tahibacter</taxon>
    </lineage>
</organism>
<dbReference type="InterPro" id="IPR024467">
    <property type="entry name" value="Xre/MbcA/ParS-like_toxin-bd"/>
</dbReference>
<protein>
    <submittedName>
        <fullName evidence="2">DUF2384 domain-containing protein</fullName>
    </submittedName>
</protein>
<dbReference type="RefSeq" id="WP_263542338.1">
    <property type="nucleotide sequence ID" value="NZ_JAOVZO020000018.1"/>
</dbReference>
<evidence type="ECO:0000313" key="2">
    <source>
        <dbReference type="EMBL" id="MDC8013644.1"/>
    </source>
</evidence>
<evidence type="ECO:0000259" key="1">
    <source>
        <dbReference type="Pfam" id="PF09722"/>
    </source>
</evidence>
<reference evidence="2" key="1">
    <citation type="submission" date="2023-02" db="EMBL/GenBank/DDBJ databases">
        <title>Tahibacter soli sp. nov. isolated from soil.</title>
        <authorList>
            <person name="Baek J.H."/>
            <person name="Lee J.K."/>
            <person name="Choi D.G."/>
            <person name="Jeon C.O."/>
        </authorList>
    </citation>
    <scope>NUCLEOTIDE SEQUENCE</scope>
    <source>
        <strain evidence="2">BL</strain>
    </source>
</reference>
<dbReference type="AlphaFoldDB" id="A0A9X3YJQ9"/>
<comment type="caution">
    <text evidence="2">The sequence shown here is derived from an EMBL/GenBank/DDBJ whole genome shotgun (WGS) entry which is preliminary data.</text>
</comment>
<feature type="domain" description="Antitoxin Xre/MbcA/ParS-like toxin-binding" evidence="1">
    <location>
        <begin position="74"/>
        <end position="119"/>
    </location>
</feature>
<accession>A0A9X3YJQ9</accession>
<proteinExistence type="predicted"/>
<dbReference type="Pfam" id="PF09722">
    <property type="entry name" value="Xre_MbcA_ParS_C"/>
    <property type="match status" value="1"/>
</dbReference>
<keyword evidence="3" id="KW-1185">Reference proteome</keyword>
<sequence>MQPSTNSNTFPGFLESLRTPNSPLLSPERLAEALELPAQDLAQLARVHRNTVQLAPSSTKLQNAMVEVVKVLSAAEELTGSVDRALFWFRNHPIKEFGHRTAMELVAEGKAKAVIKYIESVGTGASG</sequence>